<name>A0ABN3JAY3_9ACTN</name>
<evidence type="ECO:0000313" key="6">
    <source>
        <dbReference type="Proteomes" id="UP001501638"/>
    </source>
</evidence>
<dbReference type="Pfam" id="PF20803">
    <property type="entry name" value="PaaX_M"/>
    <property type="match status" value="1"/>
</dbReference>
<dbReference type="InterPro" id="IPR012906">
    <property type="entry name" value="PaaX-like_N"/>
</dbReference>
<feature type="domain" description="Transcriptional repressor PaaX-like N-terminal" evidence="2">
    <location>
        <begin position="26"/>
        <end position="87"/>
    </location>
</feature>
<evidence type="ECO:0000259" key="2">
    <source>
        <dbReference type="Pfam" id="PF07848"/>
    </source>
</evidence>
<dbReference type="PANTHER" id="PTHR30319">
    <property type="entry name" value="PHENYLACETIC ACID REGULATOR-RELATED TRANSCRIPTIONAL REPRESSOR"/>
    <property type="match status" value="1"/>
</dbReference>
<organism evidence="5 6">
    <name type="scientific">Streptomyces macrosporus</name>
    <dbReference type="NCBI Taxonomy" id="44032"/>
    <lineage>
        <taxon>Bacteria</taxon>
        <taxon>Bacillati</taxon>
        <taxon>Actinomycetota</taxon>
        <taxon>Actinomycetes</taxon>
        <taxon>Kitasatosporales</taxon>
        <taxon>Streptomycetaceae</taxon>
        <taxon>Streptomyces</taxon>
    </lineage>
</organism>
<evidence type="ECO:0000313" key="5">
    <source>
        <dbReference type="EMBL" id="GAA2424922.1"/>
    </source>
</evidence>
<reference evidence="5 6" key="1">
    <citation type="journal article" date="2019" name="Int. J. Syst. Evol. Microbiol.">
        <title>The Global Catalogue of Microorganisms (GCM) 10K type strain sequencing project: providing services to taxonomists for standard genome sequencing and annotation.</title>
        <authorList>
            <consortium name="The Broad Institute Genomics Platform"/>
            <consortium name="The Broad Institute Genome Sequencing Center for Infectious Disease"/>
            <person name="Wu L."/>
            <person name="Ma J."/>
        </authorList>
    </citation>
    <scope>NUCLEOTIDE SEQUENCE [LARGE SCALE GENOMIC DNA]</scope>
    <source>
        <strain evidence="5 6">JCM 6305</strain>
    </source>
</reference>
<comment type="caution">
    <text evidence="5">The sequence shown here is derived from an EMBL/GenBank/DDBJ whole genome shotgun (WGS) entry which is preliminary data.</text>
</comment>
<evidence type="ECO:0000256" key="1">
    <source>
        <dbReference type="SAM" id="MobiDB-lite"/>
    </source>
</evidence>
<sequence length="262" mass="28199">MNGTDGTDDPRAPGSGDAFAPRPLTARSIVLSTLLGHHPPALPARALVRVGELFGIAEGTVRVALSRMVAAGDLVQRADGTYALTRRLLDRQARQDDSRAPRTRDWRGEWEIAVVTAERRAAADRGALRQAMTVLRLAELREGTWLRPANLVRSRPPVVTEQCTLLTGRPEGDPAALAATLWDLDGWAGRARALVAAADAAEEAGDLARRFTVAAAALRHLLADPLLPAELLPDGWPGAELRARYDAFAADLRAVLRRHTAS</sequence>
<dbReference type="InterPro" id="IPR013225">
    <property type="entry name" value="PaaX_C"/>
</dbReference>
<dbReference type="EMBL" id="BAAASZ010000003">
    <property type="protein sequence ID" value="GAA2424922.1"/>
    <property type="molecule type" value="Genomic_DNA"/>
</dbReference>
<dbReference type="Gene3D" id="1.10.10.10">
    <property type="entry name" value="Winged helix-like DNA-binding domain superfamily/Winged helix DNA-binding domain"/>
    <property type="match status" value="1"/>
</dbReference>
<feature type="domain" description="Transcriptional repressor PaaX-like C-terminal" evidence="3">
    <location>
        <begin position="209"/>
        <end position="260"/>
    </location>
</feature>
<dbReference type="Gene3D" id="1.20.58.1460">
    <property type="match status" value="1"/>
</dbReference>
<dbReference type="Pfam" id="PF08223">
    <property type="entry name" value="PaaX_C"/>
    <property type="match status" value="1"/>
</dbReference>
<protein>
    <submittedName>
        <fullName evidence="5">PaaX family transcriptional regulator C-terminal domain-containing protein</fullName>
    </submittedName>
</protein>
<dbReference type="RefSeq" id="WP_344320258.1">
    <property type="nucleotide sequence ID" value="NZ_BAAASZ010000003.1"/>
</dbReference>
<dbReference type="InterPro" id="IPR036388">
    <property type="entry name" value="WH-like_DNA-bd_sf"/>
</dbReference>
<proteinExistence type="predicted"/>
<dbReference type="Proteomes" id="UP001501638">
    <property type="component" value="Unassembled WGS sequence"/>
</dbReference>
<feature type="region of interest" description="Disordered" evidence="1">
    <location>
        <begin position="1"/>
        <end position="21"/>
    </location>
</feature>
<dbReference type="PANTHER" id="PTHR30319:SF1">
    <property type="entry name" value="TRANSCRIPTIONAL REPRESSOR PAAX"/>
    <property type="match status" value="1"/>
</dbReference>
<dbReference type="InterPro" id="IPR048846">
    <property type="entry name" value="PaaX-like_central"/>
</dbReference>
<feature type="domain" description="Transcriptional repressor PaaX-like central Cas2-like" evidence="4">
    <location>
        <begin position="104"/>
        <end position="152"/>
    </location>
</feature>
<accession>A0ABN3JAY3</accession>
<evidence type="ECO:0000259" key="3">
    <source>
        <dbReference type="Pfam" id="PF08223"/>
    </source>
</evidence>
<dbReference type="Gene3D" id="3.30.70.2650">
    <property type="match status" value="1"/>
</dbReference>
<keyword evidence="6" id="KW-1185">Reference proteome</keyword>
<gene>
    <name evidence="5" type="ORF">GCM10010405_04300</name>
</gene>
<dbReference type="Pfam" id="PF07848">
    <property type="entry name" value="PaaX"/>
    <property type="match status" value="1"/>
</dbReference>
<evidence type="ECO:0000259" key="4">
    <source>
        <dbReference type="Pfam" id="PF20803"/>
    </source>
</evidence>